<dbReference type="EMBL" id="JRAI01000005">
    <property type="protein sequence ID" value="KGN87981.1"/>
    <property type="molecule type" value="Genomic_DNA"/>
</dbReference>
<accession>A0A0A2FAC4</accession>
<proteinExistence type="predicted"/>
<sequence length="201" mass="23152">MKLYRRHTKAHQKLIERSENFVADTTRRYNKLGDKNAAELYFYATTESGAEFYRQYNSFGDEIPTDLHVYEADPLLLDLRKTENRKRCTSVLEVIYSSQVETLKKMIGDYRSSFEHSKSAKERKLYKRLFESAETKLSSYSIADVVRDNPVSGTTLWGQIASDYEAGVALKSDLIRLGYDGFIYEDGCIEVGLLSPARKIR</sequence>
<dbReference type="Proteomes" id="UP000030130">
    <property type="component" value="Unassembled WGS sequence"/>
</dbReference>
<reference evidence="1 2" key="1">
    <citation type="submission" date="2014-08" db="EMBL/GenBank/DDBJ databases">
        <title>Porphyromonas gulae strain:COT-052_OH1451 Genome sequencing.</title>
        <authorList>
            <person name="Wallis C."/>
            <person name="Deusch O."/>
            <person name="O'Flynn C."/>
            <person name="Davis I."/>
            <person name="Jospin G."/>
            <person name="Darling A.E."/>
            <person name="Coil D.A."/>
            <person name="Alexiev A."/>
            <person name="Horsfall A."/>
            <person name="Kirkwood N."/>
            <person name="Harris S."/>
            <person name="Eisen J.A."/>
        </authorList>
    </citation>
    <scope>NUCLEOTIDE SEQUENCE [LARGE SCALE GENOMIC DNA]</scope>
    <source>
        <strain evidence="2">COT-052 OH1451</strain>
    </source>
</reference>
<name>A0A0A2FAC4_9PORP</name>
<gene>
    <name evidence="1" type="ORF">HR08_00895</name>
</gene>
<evidence type="ECO:0000313" key="1">
    <source>
        <dbReference type="EMBL" id="KGN87981.1"/>
    </source>
</evidence>
<protein>
    <submittedName>
        <fullName evidence="1">Uncharacterized protein</fullName>
    </submittedName>
</protein>
<dbReference type="AlphaFoldDB" id="A0A0A2FAC4"/>
<evidence type="ECO:0000313" key="2">
    <source>
        <dbReference type="Proteomes" id="UP000030130"/>
    </source>
</evidence>
<organism evidence="1 2">
    <name type="scientific">Porphyromonas gulae</name>
    <dbReference type="NCBI Taxonomy" id="111105"/>
    <lineage>
        <taxon>Bacteria</taxon>
        <taxon>Pseudomonadati</taxon>
        <taxon>Bacteroidota</taxon>
        <taxon>Bacteroidia</taxon>
        <taxon>Bacteroidales</taxon>
        <taxon>Porphyromonadaceae</taxon>
        <taxon>Porphyromonas</taxon>
    </lineage>
</organism>
<dbReference type="RefSeq" id="WP_039419883.1">
    <property type="nucleotide sequence ID" value="NZ_JRAI01000005.1"/>
</dbReference>
<comment type="caution">
    <text evidence="1">The sequence shown here is derived from an EMBL/GenBank/DDBJ whole genome shotgun (WGS) entry which is preliminary data.</text>
</comment>